<dbReference type="AlphaFoldDB" id="A0A9N8DF25"/>
<keyword evidence="5 7" id="KW-0472">Membrane</keyword>
<name>A0A9N8DF25_9STRA</name>
<comment type="subcellular location">
    <subcellularLocation>
        <location evidence="1">Membrane</location>
        <topology evidence="1">Multi-pass membrane protein</topology>
    </subcellularLocation>
</comment>
<dbReference type="InterPro" id="IPR029485">
    <property type="entry name" value="CAT_C"/>
</dbReference>
<reference evidence="9" key="1">
    <citation type="submission" date="2020-06" db="EMBL/GenBank/DDBJ databases">
        <authorList>
            <consortium name="Plant Systems Biology data submission"/>
        </authorList>
    </citation>
    <scope>NUCLEOTIDE SEQUENCE</scope>
    <source>
        <strain evidence="9">D6</strain>
    </source>
</reference>
<evidence type="ECO:0000259" key="8">
    <source>
        <dbReference type="Pfam" id="PF13906"/>
    </source>
</evidence>
<feature type="transmembrane region" description="Helical" evidence="7">
    <location>
        <begin position="351"/>
        <end position="376"/>
    </location>
</feature>
<feature type="transmembrane region" description="Helical" evidence="7">
    <location>
        <begin position="236"/>
        <end position="254"/>
    </location>
</feature>
<feature type="transmembrane region" description="Helical" evidence="7">
    <location>
        <begin position="534"/>
        <end position="554"/>
    </location>
</feature>
<feature type="transmembrane region" description="Helical" evidence="7">
    <location>
        <begin position="167"/>
        <end position="191"/>
    </location>
</feature>
<feature type="transmembrane region" description="Helical" evidence="7">
    <location>
        <begin position="69"/>
        <end position="89"/>
    </location>
</feature>
<sequence length="659" mass="70383">MVDLSSFSVRALTRRRPVTTTPSSTDAEASQALKRSLNAVDLIFYGVGCSVGAGIYSLVGIGANTAGPAIAFSFAFAGVACVFTSLSYAEFASLLKTAGSAYTYAYVSFGELAGWLVGWNLTLGYAVSAAVVARSWAEYTADFIGSFIPEQFDAHYLHWLTKMPLPAMIVGEDYTCCPLSMLIIGICTLVLVTGVKESAKFNLIMTILNLGVLALVLCMGTPVISTDNWFPVFPHGISGMAQGAGLIFFAYLGFDMVSCLSEEVINPEVNLPLGIIGSLAVSLCIYVAVAAVVVGMAPTTLLGEDVPIINALLSNACCRHTDQLLEDAAQKCLSYECNPVLHPLLYLGSRVVSVGGIFGLTTATFTCLMGQPRIFYSIAQDGLFFKIYSRVDPKTGVPFHGTIITGVLVAFIACLFDLESLANTISLGTLQVFTFVNAGVILLRMRLSNAPDPGEEELSPLVPKSPISRDPEADFVARSLGLRKETSIEIRKSLRNSAIFISSRDNDTKPIWYVTAFTLAALALSVSVSTGCRWGSWIAAASVVAMAASTILLYSLPQSPPTQSFACPGFPGVPLLGILCNCYMMGSMQAQTWGLISGWLFIGLLFYFGYGIHNSNLRVKDDGRAGLSNQPKSSGSQETKHGLIAGRRLKSYDSTKPLA</sequence>
<evidence type="ECO:0000256" key="5">
    <source>
        <dbReference type="ARBA" id="ARBA00023136"/>
    </source>
</evidence>
<dbReference type="GO" id="GO:0016020">
    <property type="term" value="C:membrane"/>
    <property type="evidence" value="ECO:0007669"/>
    <property type="project" value="UniProtKB-SubCell"/>
</dbReference>
<comment type="caution">
    <text evidence="9">The sequence shown here is derived from an EMBL/GenBank/DDBJ whole genome shotgun (WGS) entry which is preliminary data.</text>
</comment>
<feature type="transmembrane region" description="Helical" evidence="7">
    <location>
        <begin position="42"/>
        <end position="63"/>
    </location>
</feature>
<feature type="region of interest" description="Disordered" evidence="6">
    <location>
        <begin position="624"/>
        <end position="659"/>
    </location>
</feature>
<dbReference type="GO" id="GO:0015171">
    <property type="term" value="F:amino acid transmembrane transporter activity"/>
    <property type="evidence" value="ECO:0007669"/>
    <property type="project" value="TreeGrafter"/>
</dbReference>
<protein>
    <submittedName>
        <fullName evidence="9">Affinity cationic amino acid transporter 1</fullName>
    </submittedName>
</protein>
<keyword evidence="4 7" id="KW-1133">Transmembrane helix</keyword>
<dbReference type="EMBL" id="CAICTM010000057">
    <property type="protein sequence ID" value="CAB9499340.1"/>
    <property type="molecule type" value="Genomic_DNA"/>
</dbReference>
<feature type="transmembrane region" description="Helical" evidence="7">
    <location>
        <begin position="424"/>
        <end position="443"/>
    </location>
</feature>
<evidence type="ECO:0000256" key="1">
    <source>
        <dbReference type="ARBA" id="ARBA00004141"/>
    </source>
</evidence>
<feature type="transmembrane region" description="Helical" evidence="7">
    <location>
        <begin position="397"/>
        <end position="418"/>
    </location>
</feature>
<dbReference type="Pfam" id="PF13520">
    <property type="entry name" value="AA_permease_2"/>
    <property type="match status" value="2"/>
</dbReference>
<evidence type="ECO:0000256" key="3">
    <source>
        <dbReference type="ARBA" id="ARBA00022692"/>
    </source>
</evidence>
<dbReference type="Pfam" id="PF13906">
    <property type="entry name" value="AA_permease_C"/>
    <property type="match status" value="1"/>
</dbReference>
<evidence type="ECO:0000256" key="7">
    <source>
        <dbReference type="SAM" id="Phobius"/>
    </source>
</evidence>
<dbReference type="OrthoDB" id="5982228at2759"/>
<keyword evidence="3 7" id="KW-0812">Transmembrane</keyword>
<feature type="transmembrane region" description="Helical" evidence="7">
    <location>
        <begin position="566"/>
        <end position="586"/>
    </location>
</feature>
<feature type="transmembrane region" description="Helical" evidence="7">
    <location>
        <begin position="511"/>
        <end position="528"/>
    </location>
</feature>
<dbReference type="Gene3D" id="1.20.1740.10">
    <property type="entry name" value="Amino acid/polyamine transporter I"/>
    <property type="match status" value="2"/>
</dbReference>
<feature type="transmembrane region" description="Helical" evidence="7">
    <location>
        <begin position="275"/>
        <end position="297"/>
    </location>
</feature>
<feature type="compositionally biased region" description="Polar residues" evidence="6">
    <location>
        <begin position="627"/>
        <end position="637"/>
    </location>
</feature>
<accession>A0A9N8DF25</accession>
<evidence type="ECO:0000256" key="6">
    <source>
        <dbReference type="SAM" id="MobiDB-lite"/>
    </source>
</evidence>
<organism evidence="9 10">
    <name type="scientific">Seminavis robusta</name>
    <dbReference type="NCBI Taxonomy" id="568900"/>
    <lineage>
        <taxon>Eukaryota</taxon>
        <taxon>Sar</taxon>
        <taxon>Stramenopiles</taxon>
        <taxon>Ochrophyta</taxon>
        <taxon>Bacillariophyta</taxon>
        <taxon>Bacillariophyceae</taxon>
        <taxon>Bacillariophycidae</taxon>
        <taxon>Naviculales</taxon>
        <taxon>Naviculaceae</taxon>
        <taxon>Seminavis</taxon>
    </lineage>
</organism>
<dbReference type="InterPro" id="IPR002293">
    <property type="entry name" value="AA/rel_permease1"/>
</dbReference>
<evidence type="ECO:0000313" key="9">
    <source>
        <dbReference type="EMBL" id="CAB9499340.1"/>
    </source>
</evidence>
<proteinExistence type="predicted"/>
<evidence type="ECO:0000256" key="4">
    <source>
        <dbReference type="ARBA" id="ARBA00022989"/>
    </source>
</evidence>
<keyword evidence="2" id="KW-0813">Transport</keyword>
<dbReference type="PANTHER" id="PTHR43243:SF4">
    <property type="entry name" value="CATIONIC AMINO ACID TRANSPORTER 4"/>
    <property type="match status" value="1"/>
</dbReference>
<feature type="transmembrane region" description="Helical" evidence="7">
    <location>
        <begin position="203"/>
        <end position="224"/>
    </location>
</feature>
<feature type="domain" description="Cationic amino acid transporter C-terminal" evidence="8">
    <location>
        <begin position="565"/>
        <end position="615"/>
    </location>
</feature>
<evidence type="ECO:0000256" key="2">
    <source>
        <dbReference type="ARBA" id="ARBA00022448"/>
    </source>
</evidence>
<dbReference type="Proteomes" id="UP001153069">
    <property type="component" value="Unassembled WGS sequence"/>
</dbReference>
<feature type="transmembrane region" description="Helical" evidence="7">
    <location>
        <begin position="592"/>
        <end position="610"/>
    </location>
</feature>
<dbReference type="PANTHER" id="PTHR43243">
    <property type="entry name" value="INNER MEMBRANE TRANSPORTER YGJI-RELATED"/>
    <property type="match status" value="1"/>
</dbReference>
<gene>
    <name evidence="9" type="ORF">SEMRO_58_G033930.1</name>
</gene>
<evidence type="ECO:0000313" key="10">
    <source>
        <dbReference type="Proteomes" id="UP001153069"/>
    </source>
</evidence>
<keyword evidence="10" id="KW-1185">Reference proteome</keyword>